<proteinExistence type="predicted"/>
<evidence type="ECO:0000256" key="2">
    <source>
        <dbReference type="SAM" id="SignalP"/>
    </source>
</evidence>
<feature type="domain" description="Immunoglobulin" evidence="3">
    <location>
        <begin position="232"/>
        <end position="313"/>
    </location>
</feature>
<dbReference type="InterPro" id="IPR036179">
    <property type="entry name" value="Ig-like_dom_sf"/>
</dbReference>
<dbReference type="InterPro" id="IPR003599">
    <property type="entry name" value="Ig_sub"/>
</dbReference>
<evidence type="ECO:0000313" key="4">
    <source>
        <dbReference type="EMBL" id="CAK1545508.1"/>
    </source>
</evidence>
<feature type="transmembrane region" description="Helical" evidence="1">
    <location>
        <begin position="727"/>
        <end position="748"/>
    </location>
</feature>
<comment type="caution">
    <text evidence="4">The sequence shown here is derived from an EMBL/GenBank/DDBJ whole genome shotgun (WGS) entry which is preliminary data.</text>
</comment>
<dbReference type="EMBL" id="CAVLEF010000007">
    <property type="protein sequence ID" value="CAK1545508.1"/>
    <property type="molecule type" value="Genomic_DNA"/>
</dbReference>
<gene>
    <name evidence="4" type="ORF">LNINA_LOCUS5153</name>
</gene>
<evidence type="ECO:0000259" key="3">
    <source>
        <dbReference type="SMART" id="SM00409"/>
    </source>
</evidence>
<keyword evidence="1" id="KW-0812">Transmembrane</keyword>
<protein>
    <recommendedName>
        <fullName evidence="3">Immunoglobulin domain-containing protein</fullName>
    </recommendedName>
</protein>
<feature type="domain" description="Immunoglobulin" evidence="3">
    <location>
        <begin position="527"/>
        <end position="618"/>
    </location>
</feature>
<feature type="chain" id="PRO_5043875082" description="Immunoglobulin domain-containing protein" evidence="2">
    <location>
        <begin position="22"/>
        <end position="782"/>
    </location>
</feature>
<dbReference type="AlphaFoldDB" id="A0AAV1JA85"/>
<evidence type="ECO:0000313" key="5">
    <source>
        <dbReference type="Proteomes" id="UP001497472"/>
    </source>
</evidence>
<keyword evidence="1" id="KW-1133">Transmembrane helix</keyword>
<sequence>MRTYIILTCVVVFADFAYSQATILNREEGESFKAIVLTFTNQVRECYLVTPKRETVEFKPNNGSNEKYTLLEDTENFSQCQVTINNLDSDDTGLWKLYALYGQNSNDSQEYDVSVRKPFEVEPEYLEQQTFTTYLGGSKSFAIETFAAITSESCDIITPNGDKYDLKNETALIPGIYLQSSADRMCGVRIDVVSEDFAGNWTLIEKGYRYSTPIERRLPIIIYMEGTAEASPSLVTVAEGNNFHISLTNATSEPDTCKLIKPDGEEYRADVNETMSNTCPFNVFNVTSKDNGTWTIVYGSRITYRAPVQVVVVGTPGTATVEQSVWTLDRPLQLTIGPENAIYCKVFEPYGRAFNEGFGRCNISIEKVTSDHAGVWELYVGIHGSVVPQVILLNVNVIEADPKPTVTTSVQVNRPTVAISCSVQSDLFIKACKFRDPSGKILLAHDGVSQTRYNNHGFTSSYQGVAQNHTCGITITEPTVADVGLWRCGVETEDKVLYGHLSVRCPWLVTDPEVAATVITEPTLSAVRSVHALVDESVTLSCSIQAAIRYCYFRVRNGTIFHVSPDKSNYVGAGFDAGECGIRFPGLATTDSGAWSCHVGLNDVKAPEQRRSITVKVEEPLTVRQRGRRHNIRIEAQVYNRRKIDYCVFVRIDGLGFTIDNAPRGYHCFVYPSNGYCELRITNPSTLDLQPWTVLAKISGQDKEVTGVTDIASRGADVSSGFRFPTMWVVVMVVGISLILVGVAVGPYKNRKWVASRASVVRQSFRNSFRKAPPTVNTAVAA</sequence>
<keyword evidence="2" id="KW-0732">Signal</keyword>
<evidence type="ECO:0000256" key="1">
    <source>
        <dbReference type="SAM" id="Phobius"/>
    </source>
</evidence>
<reference evidence="4 5" key="1">
    <citation type="submission" date="2023-11" db="EMBL/GenBank/DDBJ databases">
        <authorList>
            <person name="Okamura Y."/>
        </authorList>
    </citation>
    <scope>NUCLEOTIDE SEQUENCE [LARGE SCALE GENOMIC DNA]</scope>
</reference>
<accession>A0AAV1JA85</accession>
<organism evidence="4 5">
    <name type="scientific">Leptosia nina</name>
    <dbReference type="NCBI Taxonomy" id="320188"/>
    <lineage>
        <taxon>Eukaryota</taxon>
        <taxon>Metazoa</taxon>
        <taxon>Ecdysozoa</taxon>
        <taxon>Arthropoda</taxon>
        <taxon>Hexapoda</taxon>
        <taxon>Insecta</taxon>
        <taxon>Pterygota</taxon>
        <taxon>Neoptera</taxon>
        <taxon>Endopterygota</taxon>
        <taxon>Lepidoptera</taxon>
        <taxon>Glossata</taxon>
        <taxon>Ditrysia</taxon>
        <taxon>Papilionoidea</taxon>
        <taxon>Pieridae</taxon>
        <taxon>Pierinae</taxon>
        <taxon>Leptosia</taxon>
    </lineage>
</organism>
<dbReference type="SMART" id="SM00409">
    <property type="entry name" value="IG"/>
    <property type="match status" value="2"/>
</dbReference>
<keyword evidence="1" id="KW-0472">Membrane</keyword>
<name>A0AAV1JA85_9NEOP</name>
<dbReference type="SUPFAM" id="SSF48726">
    <property type="entry name" value="Immunoglobulin"/>
    <property type="match status" value="1"/>
</dbReference>
<keyword evidence="5" id="KW-1185">Reference proteome</keyword>
<dbReference type="Proteomes" id="UP001497472">
    <property type="component" value="Unassembled WGS sequence"/>
</dbReference>
<feature type="signal peptide" evidence="2">
    <location>
        <begin position="1"/>
        <end position="21"/>
    </location>
</feature>